<dbReference type="AlphaFoldDB" id="L0K6T3"/>
<evidence type="ECO:0000313" key="2">
    <source>
        <dbReference type="Proteomes" id="UP000010880"/>
    </source>
</evidence>
<dbReference type="HOGENOM" id="CLU_1643003_0_0_9"/>
<proteinExistence type="predicted"/>
<reference evidence="2" key="1">
    <citation type="submission" date="2012-02" db="EMBL/GenBank/DDBJ databases">
        <title>The complete genome of Halobacteroides halobius DSM 5150.</title>
        <authorList>
            <person name="Lucas S."/>
            <person name="Copeland A."/>
            <person name="Lapidus A."/>
            <person name="Glavina del Rio T."/>
            <person name="Dalin E."/>
            <person name="Tice H."/>
            <person name="Bruce D."/>
            <person name="Goodwin L."/>
            <person name="Pitluck S."/>
            <person name="Peters L."/>
            <person name="Mikhailova N."/>
            <person name="Gu W."/>
            <person name="Kyrpides N."/>
            <person name="Mavromatis K."/>
            <person name="Ivanova N."/>
            <person name="Brettin T."/>
            <person name="Detter J.C."/>
            <person name="Han C."/>
            <person name="Larimer F."/>
            <person name="Land M."/>
            <person name="Hauser L."/>
            <person name="Markowitz V."/>
            <person name="Cheng J.-F."/>
            <person name="Hugenholtz P."/>
            <person name="Woyke T."/>
            <person name="Wu D."/>
            <person name="Tindall B."/>
            <person name="Pomrenke H."/>
            <person name="Brambilla E."/>
            <person name="Klenk H.-P."/>
            <person name="Eisen J.A."/>
        </authorList>
    </citation>
    <scope>NUCLEOTIDE SEQUENCE [LARGE SCALE GENOMIC DNA]</scope>
    <source>
        <strain evidence="2">ATCC 35273 / DSM 5150 / MD-1</strain>
    </source>
</reference>
<dbReference type="OrthoDB" id="2111733at2"/>
<name>L0K6T3_HALHC</name>
<dbReference type="Proteomes" id="UP000010880">
    <property type="component" value="Chromosome"/>
</dbReference>
<keyword evidence="2" id="KW-1185">Reference proteome</keyword>
<dbReference type="RefSeq" id="WP_015325971.1">
    <property type="nucleotide sequence ID" value="NC_019978.1"/>
</dbReference>
<protein>
    <recommendedName>
        <fullName evidence="3">Tetratricopeptide repeat protein</fullName>
    </recommendedName>
</protein>
<dbReference type="Gene3D" id="1.25.40.10">
    <property type="entry name" value="Tetratricopeptide repeat domain"/>
    <property type="match status" value="1"/>
</dbReference>
<accession>L0K6T3</accession>
<dbReference type="InterPro" id="IPR011990">
    <property type="entry name" value="TPR-like_helical_dom_sf"/>
</dbReference>
<dbReference type="KEGG" id="hhl:Halha_0233"/>
<organism evidence="1 2">
    <name type="scientific">Halobacteroides halobius (strain ATCC 35273 / DSM 5150 / MD-1)</name>
    <dbReference type="NCBI Taxonomy" id="748449"/>
    <lineage>
        <taxon>Bacteria</taxon>
        <taxon>Bacillati</taxon>
        <taxon>Bacillota</taxon>
        <taxon>Clostridia</taxon>
        <taxon>Halanaerobiales</taxon>
        <taxon>Halobacteroidaceae</taxon>
        <taxon>Halobacteroides</taxon>
    </lineage>
</organism>
<dbReference type="EMBL" id="CP003359">
    <property type="protein sequence ID" value="AGB40245.1"/>
    <property type="molecule type" value="Genomic_DNA"/>
</dbReference>
<sequence length="175" mass="20651">MLKKYNKFIILLLIIAVSYSWVWVETYNRTQRFYDQAMANFEQGDYIKALKGERVLNKDNSGYIFKGGFQQIIKSWKSSSAFPKPSLYITAKKKVSRIINQKMNIAMGQRAFKTYFRMNNKYLPQILMRVGDLYAQKGQIEKAKESYQMVTDIFTLQQKIVNKAEEKLQQLKENK</sequence>
<gene>
    <name evidence="1" type="ordered locus">Halha_0233</name>
</gene>
<dbReference type="eggNOG" id="ENOG5032XKR">
    <property type="taxonomic scope" value="Bacteria"/>
</dbReference>
<dbReference type="STRING" id="748449.Halha_0233"/>
<evidence type="ECO:0008006" key="3">
    <source>
        <dbReference type="Google" id="ProtNLM"/>
    </source>
</evidence>
<evidence type="ECO:0000313" key="1">
    <source>
        <dbReference type="EMBL" id="AGB40245.1"/>
    </source>
</evidence>